<evidence type="ECO:0000313" key="1">
    <source>
        <dbReference type="EMBL" id="MCK8480413.1"/>
    </source>
</evidence>
<dbReference type="Proteomes" id="UP001203687">
    <property type="component" value="Unassembled WGS sequence"/>
</dbReference>
<keyword evidence="2" id="KW-1185">Reference proteome</keyword>
<accession>A0ABT0H7S5</accession>
<organism evidence="1 2">
    <name type="scientific">Psychroserpens algicola</name>
    <dbReference type="NCBI Taxonomy" id="1719034"/>
    <lineage>
        <taxon>Bacteria</taxon>
        <taxon>Pseudomonadati</taxon>
        <taxon>Bacteroidota</taxon>
        <taxon>Flavobacteriia</taxon>
        <taxon>Flavobacteriales</taxon>
        <taxon>Flavobacteriaceae</taxon>
        <taxon>Psychroserpens</taxon>
    </lineage>
</organism>
<reference evidence="1" key="1">
    <citation type="submission" date="2022-04" db="EMBL/GenBank/DDBJ databases">
        <authorList>
            <person name="Ren T."/>
        </authorList>
    </citation>
    <scope>NUCLEOTIDE SEQUENCE</scope>
    <source>
        <strain evidence="1">F63249</strain>
    </source>
</reference>
<name>A0ABT0H7S5_9FLAO</name>
<dbReference type="EMBL" id="JALPQF010000005">
    <property type="protein sequence ID" value="MCK8480413.1"/>
    <property type="molecule type" value="Genomic_DNA"/>
</dbReference>
<comment type="caution">
    <text evidence="1">The sequence shown here is derived from an EMBL/GenBank/DDBJ whole genome shotgun (WGS) entry which is preliminary data.</text>
</comment>
<dbReference type="RefSeq" id="WP_204344540.1">
    <property type="nucleotide sequence ID" value="NZ_JACNMJ010000001.1"/>
</dbReference>
<evidence type="ECO:0000313" key="2">
    <source>
        <dbReference type="Proteomes" id="UP001203687"/>
    </source>
</evidence>
<protein>
    <submittedName>
        <fullName evidence="1">Uncharacterized protein</fullName>
    </submittedName>
</protein>
<sequence length="99" mass="11871">METDLFTSEDRKEQSILDGYHLCDHHCNQPIEHNDEVWCLGTKKGQAKNCYCRLFSRDKDAPDQDLDSWRHEAKSMVKTPRDINRVYRCFYVKKIDIYK</sequence>
<gene>
    <name evidence="1" type="ORF">MUY34_07265</name>
</gene>
<proteinExistence type="predicted"/>